<dbReference type="Proteomes" id="UP000189670">
    <property type="component" value="Unassembled WGS sequence"/>
</dbReference>
<keyword evidence="7" id="KW-0460">Magnesium</keyword>
<dbReference type="GO" id="GO:0005737">
    <property type="term" value="C:cytoplasm"/>
    <property type="evidence" value="ECO:0007669"/>
    <property type="project" value="TreeGrafter"/>
</dbReference>
<dbReference type="InterPro" id="IPR048583">
    <property type="entry name" value="RNase_E_G_thioredoxin-like"/>
</dbReference>
<organism evidence="11 12">
    <name type="scientific">Candidatus Magnetoglobus multicellularis str. Araruama</name>
    <dbReference type="NCBI Taxonomy" id="890399"/>
    <lineage>
        <taxon>Bacteria</taxon>
        <taxon>Pseudomonadati</taxon>
        <taxon>Thermodesulfobacteriota</taxon>
        <taxon>Desulfobacteria</taxon>
        <taxon>Desulfobacterales</taxon>
        <taxon>Desulfobacteraceae</taxon>
        <taxon>Candidatus Magnetoglobus</taxon>
    </lineage>
</organism>
<evidence type="ECO:0000256" key="6">
    <source>
        <dbReference type="ARBA" id="ARBA00022801"/>
    </source>
</evidence>
<evidence type="ECO:0000259" key="10">
    <source>
        <dbReference type="Pfam" id="PF20833"/>
    </source>
</evidence>
<keyword evidence="8" id="KW-0694">RNA-binding</keyword>
<dbReference type="Gene3D" id="3.40.1260.20">
    <property type="entry name" value="Ribonuclease E, catalytic domain"/>
    <property type="match status" value="1"/>
</dbReference>
<dbReference type="GO" id="GO:0006364">
    <property type="term" value="P:rRNA processing"/>
    <property type="evidence" value="ECO:0007669"/>
    <property type="project" value="TreeGrafter"/>
</dbReference>
<dbReference type="GO" id="GO:0004540">
    <property type="term" value="F:RNA nuclease activity"/>
    <property type="evidence" value="ECO:0007669"/>
    <property type="project" value="InterPro"/>
</dbReference>
<feature type="domain" description="RNase E/G thioredoxin-like" evidence="10">
    <location>
        <begin position="62"/>
        <end position="146"/>
    </location>
</feature>
<dbReference type="Pfam" id="PF20833">
    <property type="entry name" value="RNase_E_G_Thio"/>
    <property type="match status" value="1"/>
</dbReference>
<dbReference type="PANTHER" id="PTHR30001">
    <property type="entry name" value="RIBONUCLEASE"/>
    <property type="match status" value="1"/>
</dbReference>
<gene>
    <name evidence="11" type="ORF">OMM_06403</name>
</gene>
<keyword evidence="4" id="KW-0479">Metal-binding</keyword>
<reference evidence="12" key="1">
    <citation type="submission" date="2012-11" db="EMBL/GenBank/DDBJ databases">
        <authorList>
            <person name="Lucero-Rivera Y.E."/>
            <person name="Tovar-Ramirez D."/>
        </authorList>
    </citation>
    <scope>NUCLEOTIDE SEQUENCE [LARGE SCALE GENOMIC DNA]</scope>
    <source>
        <strain evidence="12">Araruama</strain>
    </source>
</reference>
<sequence length="148" mass="16957">MIVIDFIDMKDSKHKLEIERVMKNALKNDRARTKVGKISRFGLLEMSRQRINSSIDYGSHIKCTHCKGKGLVPSPESDALKLLRKVRHAASKKNAKKIRGIFPMNVASYLLNRKRKEIVDLEMRLDLEIEIEGDPEMIPGESKITKVE</sequence>
<evidence type="ECO:0000256" key="1">
    <source>
        <dbReference type="ARBA" id="ARBA00001946"/>
    </source>
</evidence>
<dbReference type="InterPro" id="IPR004659">
    <property type="entry name" value="RNase_E/G"/>
</dbReference>
<comment type="caution">
    <text evidence="11">The sequence shown here is derived from an EMBL/GenBank/DDBJ whole genome shotgun (WGS) entry which is preliminary data.</text>
</comment>
<feature type="domain" description="RNA-binding protein AU-1/Ribonuclease E/G" evidence="9">
    <location>
        <begin position="1"/>
        <end position="50"/>
    </location>
</feature>
<accession>A0A1V1PHZ1</accession>
<dbReference type="EMBL" id="ATBP01000012">
    <property type="protein sequence ID" value="ETR74315.1"/>
    <property type="molecule type" value="Genomic_DNA"/>
</dbReference>
<dbReference type="GO" id="GO:0004519">
    <property type="term" value="F:endonuclease activity"/>
    <property type="evidence" value="ECO:0007669"/>
    <property type="project" value="UniProtKB-KW"/>
</dbReference>
<keyword evidence="2" id="KW-0963">Cytoplasm</keyword>
<name>A0A1V1PHZ1_9BACT</name>
<evidence type="ECO:0000256" key="3">
    <source>
        <dbReference type="ARBA" id="ARBA00022722"/>
    </source>
</evidence>
<dbReference type="InterPro" id="IPR019307">
    <property type="entry name" value="RNA-bd_AU-1/RNase_E/G"/>
</dbReference>
<keyword evidence="3" id="KW-0540">Nuclease</keyword>
<dbReference type="Pfam" id="PF10150">
    <property type="entry name" value="RNase_E_G"/>
    <property type="match status" value="1"/>
</dbReference>
<protein>
    <submittedName>
        <fullName evidence="11">Uncharacterized protein</fullName>
    </submittedName>
</protein>
<dbReference type="GO" id="GO:0016787">
    <property type="term" value="F:hydrolase activity"/>
    <property type="evidence" value="ECO:0007669"/>
    <property type="project" value="UniProtKB-KW"/>
</dbReference>
<evidence type="ECO:0000256" key="8">
    <source>
        <dbReference type="ARBA" id="ARBA00022884"/>
    </source>
</evidence>
<evidence type="ECO:0000256" key="4">
    <source>
        <dbReference type="ARBA" id="ARBA00022723"/>
    </source>
</evidence>
<comment type="cofactor">
    <cofactor evidence="1">
        <name>Mg(2+)</name>
        <dbReference type="ChEBI" id="CHEBI:18420"/>
    </cofactor>
</comment>
<dbReference type="GO" id="GO:0003723">
    <property type="term" value="F:RNA binding"/>
    <property type="evidence" value="ECO:0007669"/>
    <property type="project" value="UniProtKB-KW"/>
</dbReference>
<dbReference type="AlphaFoldDB" id="A0A1V1PHZ1"/>
<keyword evidence="5" id="KW-0255">Endonuclease</keyword>
<proteinExistence type="predicted"/>
<evidence type="ECO:0000256" key="5">
    <source>
        <dbReference type="ARBA" id="ARBA00022759"/>
    </source>
</evidence>
<dbReference type="PANTHER" id="PTHR30001:SF1">
    <property type="entry name" value="RIBONUCLEASE E_G-LIKE PROTEIN, CHLOROPLASTIC"/>
    <property type="match status" value="1"/>
</dbReference>
<evidence type="ECO:0000259" key="9">
    <source>
        <dbReference type="Pfam" id="PF10150"/>
    </source>
</evidence>
<evidence type="ECO:0000256" key="2">
    <source>
        <dbReference type="ARBA" id="ARBA00022490"/>
    </source>
</evidence>
<dbReference type="GO" id="GO:0046872">
    <property type="term" value="F:metal ion binding"/>
    <property type="evidence" value="ECO:0007669"/>
    <property type="project" value="UniProtKB-KW"/>
</dbReference>
<keyword evidence="6" id="KW-0378">Hydrolase</keyword>
<evidence type="ECO:0000256" key="7">
    <source>
        <dbReference type="ARBA" id="ARBA00022842"/>
    </source>
</evidence>
<evidence type="ECO:0000313" key="12">
    <source>
        <dbReference type="Proteomes" id="UP000189670"/>
    </source>
</evidence>
<evidence type="ECO:0000313" key="11">
    <source>
        <dbReference type="EMBL" id="ETR74315.1"/>
    </source>
</evidence>